<reference evidence="2 3" key="1">
    <citation type="submission" date="2018-02" db="EMBL/GenBank/DDBJ databases">
        <title>Solimicrobium silvestre gen. nov., sp. nov., isolated from alpine forest soil.</title>
        <authorList>
            <person name="Margesin R."/>
            <person name="Albuquerque L."/>
            <person name="Zhang D.-C."/>
            <person name="Froufe H.J.C."/>
            <person name="Severino R."/>
            <person name="Roxo I."/>
            <person name="Egas C."/>
            <person name="Da Costa M.S."/>
        </authorList>
    </citation>
    <scope>NUCLEOTIDE SEQUENCE [LARGE SCALE GENOMIC DNA]</scope>
    <source>
        <strain evidence="2 3">S20-91</strain>
    </source>
</reference>
<dbReference type="EMBL" id="PUGF01000010">
    <property type="protein sequence ID" value="PRC92922.1"/>
    <property type="molecule type" value="Genomic_DNA"/>
</dbReference>
<evidence type="ECO:0008006" key="4">
    <source>
        <dbReference type="Google" id="ProtNLM"/>
    </source>
</evidence>
<evidence type="ECO:0000313" key="2">
    <source>
        <dbReference type="EMBL" id="PRC92922.1"/>
    </source>
</evidence>
<comment type="caution">
    <text evidence="2">The sequence shown here is derived from an EMBL/GenBank/DDBJ whole genome shotgun (WGS) entry which is preliminary data.</text>
</comment>
<dbReference type="AlphaFoldDB" id="A0A2S9GYW8"/>
<name>A0A2S9GYW8_9BURK</name>
<protein>
    <recommendedName>
        <fullName evidence="4">Sel1 repeat</fullName>
    </recommendedName>
</protein>
<dbReference type="OrthoDB" id="8771897at2"/>
<evidence type="ECO:0000256" key="1">
    <source>
        <dbReference type="SAM" id="Phobius"/>
    </source>
</evidence>
<keyword evidence="1" id="KW-1133">Transmembrane helix</keyword>
<accession>A0A2S9GYW8</accession>
<organism evidence="2 3">
    <name type="scientific">Solimicrobium silvestre</name>
    <dbReference type="NCBI Taxonomy" id="2099400"/>
    <lineage>
        <taxon>Bacteria</taxon>
        <taxon>Pseudomonadati</taxon>
        <taxon>Pseudomonadota</taxon>
        <taxon>Betaproteobacteria</taxon>
        <taxon>Burkholderiales</taxon>
        <taxon>Oxalobacteraceae</taxon>
        <taxon>Solimicrobium</taxon>
    </lineage>
</organism>
<dbReference type="Proteomes" id="UP000237839">
    <property type="component" value="Unassembled WGS sequence"/>
</dbReference>
<feature type="transmembrane region" description="Helical" evidence="1">
    <location>
        <begin position="17"/>
        <end position="39"/>
    </location>
</feature>
<dbReference type="InterPro" id="IPR011990">
    <property type="entry name" value="TPR-like_helical_dom_sf"/>
</dbReference>
<dbReference type="RefSeq" id="WP_105532004.1">
    <property type="nucleotide sequence ID" value="NZ_PUGF01000010.1"/>
</dbReference>
<proteinExistence type="predicted"/>
<dbReference type="Gene3D" id="1.25.40.10">
    <property type="entry name" value="Tetratricopeptide repeat domain"/>
    <property type="match status" value="1"/>
</dbReference>
<sequence length="307" mass="33786">MTTQPNNEATYRKPKPLITIVIAGAFLAAVILWVLSYWLRESVLPPASPQITNQAKDLPQSGRKWFSDFKNSPSISDGSKKFRDIAGYFNLNGLTVSQFVKTQYAAANKGDKDAAFNIYRAESICSRSTDAQRTLNLLPIETEKLILDSTKSYIKDAQPVCADLNISPKERLDYLRIAAKAGLAEAAIGFAIENPEGLNFSPEIQIDYSDPNVIQWQKDVVDYLTQPATQGNTKALGWLATMYEGGRLIPRNLQMALTYNLARAQILNENPNDNPVTASMLQNLPPDQVNAAEAAATALVNACCKQN</sequence>
<keyword evidence="1" id="KW-0472">Membrane</keyword>
<evidence type="ECO:0000313" key="3">
    <source>
        <dbReference type="Proteomes" id="UP000237839"/>
    </source>
</evidence>
<keyword evidence="3" id="KW-1185">Reference proteome</keyword>
<gene>
    <name evidence="2" type="ORF">S2091_2339</name>
</gene>
<keyword evidence="1" id="KW-0812">Transmembrane</keyword>